<dbReference type="SUPFAM" id="SSF57850">
    <property type="entry name" value="RING/U-box"/>
    <property type="match status" value="1"/>
</dbReference>
<name>A0A485L0X5_9STRA</name>
<proteinExistence type="predicted"/>
<keyword evidence="1" id="KW-0479">Metal-binding</keyword>
<dbReference type="GO" id="GO:0008270">
    <property type="term" value="F:zinc ion binding"/>
    <property type="evidence" value="ECO:0007669"/>
    <property type="project" value="UniProtKB-KW"/>
</dbReference>
<dbReference type="EMBL" id="CAADRA010005549">
    <property type="protein sequence ID" value="VFT91020.1"/>
    <property type="molecule type" value="Genomic_DNA"/>
</dbReference>
<reference evidence="8" key="2">
    <citation type="submission" date="2019-06" db="EMBL/GenBank/DDBJ databases">
        <title>Genomics analysis of Aphanomyces spp. identifies a new class of oomycete effector associated with host adaptation.</title>
        <authorList>
            <person name="Gaulin E."/>
        </authorList>
    </citation>
    <scope>NUCLEOTIDE SEQUENCE</scope>
    <source>
        <strain evidence="8">CBS 578.67</strain>
    </source>
</reference>
<evidence type="ECO:0000313" key="8">
    <source>
        <dbReference type="EMBL" id="KAF0694972.1"/>
    </source>
</evidence>
<feature type="coiled-coil region" evidence="5">
    <location>
        <begin position="482"/>
        <end position="604"/>
    </location>
</feature>
<evidence type="ECO:0000256" key="5">
    <source>
        <dbReference type="SAM" id="Coils"/>
    </source>
</evidence>
<dbReference type="InterPro" id="IPR013083">
    <property type="entry name" value="Znf_RING/FYVE/PHD"/>
</dbReference>
<feature type="coiled-coil region" evidence="5">
    <location>
        <begin position="255"/>
        <end position="355"/>
    </location>
</feature>
<evidence type="ECO:0000313" key="10">
    <source>
        <dbReference type="Proteomes" id="UP000332933"/>
    </source>
</evidence>
<dbReference type="Gene3D" id="3.30.40.10">
    <property type="entry name" value="Zinc/RING finger domain, C3HC4 (zinc finger)"/>
    <property type="match status" value="1"/>
</dbReference>
<evidence type="ECO:0000256" key="4">
    <source>
        <dbReference type="PROSITE-ProRule" id="PRU00175"/>
    </source>
</evidence>
<dbReference type="Proteomes" id="UP000332933">
    <property type="component" value="Unassembled WGS sequence"/>
</dbReference>
<keyword evidence="3" id="KW-0862">Zinc</keyword>
<dbReference type="AlphaFoldDB" id="A0A485L0X5"/>
<keyword evidence="10" id="KW-1185">Reference proteome</keyword>
<dbReference type="InterPro" id="IPR001841">
    <property type="entry name" value="Znf_RING"/>
</dbReference>
<dbReference type="InterPro" id="IPR027370">
    <property type="entry name" value="Znf-RING_euk"/>
</dbReference>
<evidence type="ECO:0000313" key="9">
    <source>
        <dbReference type="EMBL" id="VFT91020.1"/>
    </source>
</evidence>
<dbReference type="OrthoDB" id="6105938at2759"/>
<gene>
    <name evidence="9" type="primary">Aste57867_14195</name>
    <name evidence="8" type="ORF">As57867_014144</name>
    <name evidence="9" type="ORF">ASTE57867_14195</name>
</gene>
<evidence type="ECO:0000256" key="2">
    <source>
        <dbReference type="ARBA" id="ARBA00022771"/>
    </source>
</evidence>
<dbReference type="SMART" id="SM00184">
    <property type="entry name" value="RING"/>
    <property type="match status" value="1"/>
</dbReference>
<sequence length="702" mass="78318">MSALVPHRPTPRTERRTGNNGSERIETDANATATMHPKLYTRHTSLPTSAVSPLTATEVGMCDKSPGMFAPPRFDRKKTSLFAKFELVQPNTDKPVNQVPSKETSLSLHRNMAALTAFNTKEKQAATILRQQLEDTRFEMDALKRMCQAMQYRTVRGWLIEVVVRWIEELEQVKSDGQRQLDEVVASMHASASSAVASKSNQTRKPDEVRKIEEQHNVEIFKWENKCNEITTNHKQLAKLLQKTQANERSLEGSLAEASVHIQMLEAKVAATTRELQTIVRAKATEDDAQKARVENDALRCKIVELNAALDEIHAKERDARNALATKTMQFGQEKEALLREISHARDDYAALRTTCGAEMDRLGQIIHRDEGIKADLESQVVDLTDKCIALDETASSLRKQIDFQTKVIDDKQLALEQTKTMVVKGDMEIERLMREIAGLEADTATMRERLAMVSDVWAACTTADPTVHALQQGRKGQNEALAIVLEEKNQVKAELAKARDEVDRLKQQIACAAPSADIVALQTQLTSMLNKKNELLLMLDQLKADFSHLTTDHTTLRIKYDELQVQCAELEEIAMDPAAVMMLKQAQLDLKDTVDKLVEAETSSEAAFTCLKCMSVFVRPVTLTTCGHTFCESCLQGGRTSGVGYTCKECGEWSSSDGFFANNALADLAARFVYRQQTVSSLTNVCQSLEEAFARPAISVR</sequence>
<dbReference type="Pfam" id="PF13445">
    <property type="entry name" value="zf-RING_UBOX"/>
    <property type="match status" value="1"/>
</dbReference>
<keyword evidence="5" id="KW-0175">Coiled coil</keyword>
<keyword evidence="2 4" id="KW-0863">Zinc-finger</keyword>
<feature type="region of interest" description="Disordered" evidence="6">
    <location>
        <begin position="1"/>
        <end position="24"/>
    </location>
</feature>
<dbReference type="PROSITE" id="PS00518">
    <property type="entry name" value="ZF_RING_1"/>
    <property type="match status" value="1"/>
</dbReference>
<evidence type="ECO:0000256" key="3">
    <source>
        <dbReference type="ARBA" id="ARBA00022833"/>
    </source>
</evidence>
<organism evidence="9 10">
    <name type="scientific">Aphanomyces stellatus</name>
    <dbReference type="NCBI Taxonomy" id="120398"/>
    <lineage>
        <taxon>Eukaryota</taxon>
        <taxon>Sar</taxon>
        <taxon>Stramenopiles</taxon>
        <taxon>Oomycota</taxon>
        <taxon>Saprolegniomycetes</taxon>
        <taxon>Saprolegniales</taxon>
        <taxon>Verrucalvaceae</taxon>
        <taxon>Aphanomyces</taxon>
    </lineage>
</organism>
<feature type="domain" description="RING-type" evidence="7">
    <location>
        <begin position="611"/>
        <end position="651"/>
    </location>
</feature>
<dbReference type="PROSITE" id="PS50089">
    <property type="entry name" value="ZF_RING_2"/>
    <property type="match status" value="1"/>
</dbReference>
<protein>
    <submittedName>
        <fullName evidence="9">Aste57867_14195 protein</fullName>
    </submittedName>
</protein>
<reference evidence="9 10" key="1">
    <citation type="submission" date="2019-03" db="EMBL/GenBank/DDBJ databases">
        <authorList>
            <person name="Gaulin E."/>
            <person name="Dumas B."/>
        </authorList>
    </citation>
    <scope>NUCLEOTIDE SEQUENCE [LARGE SCALE GENOMIC DNA]</scope>
    <source>
        <strain evidence="9">CBS 568.67</strain>
    </source>
</reference>
<evidence type="ECO:0000256" key="6">
    <source>
        <dbReference type="SAM" id="MobiDB-lite"/>
    </source>
</evidence>
<evidence type="ECO:0000256" key="1">
    <source>
        <dbReference type="ARBA" id="ARBA00022723"/>
    </source>
</evidence>
<evidence type="ECO:0000259" key="7">
    <source>
        <dbReference type="PROSITE" id="PS50089"/>
    </source>
</evidence>
<dbReference type="InterPro" id="IPR017907">
    <property type="entry name" value="Znf_RING_CS"/>
</dbReference>
<dbReference type="EMBL" id="VJMH01005528">
    <property type="protein sequence ID" value="KAF0694972.1"/>
    <property type="molecule type" value="Genomic_DNA"/>
</dbReference>
<feature type="compositionally biased region" description="Basic and acidic residues" evidence="6">
    <location>
        <begin position="11"/>
        <end position="24"/>
    </location>
</feature>
<accession>A0A485L0X5</accession>